<dbReference type="AlphaFoldDB" id="A0A939RU67"/>
<comment type="caution">
    <text evidence="3">The sequence shown here is derived from an EMBL/GenBank/DDBJ whole genome shotgun (WGS) entry which is preliminary data.</text>
</comment>
<protein>
    <recommendedName>
        <fullName evidence="5">DUF3558 domain-containing protein</fullName>
    </recommendedName>
</protein>
<proteinExistence type="predicted"/>
<dbReference type="Proteomes" id="UP000664209">
    <property type="component" value="Unassembled WGS sequence"/>
</dbReference>
<sequence>MRRARAAVVGGGVAALAVGGLLLATLPTAGDGDDEPVQAAPPQLPVAEPAASPGGEPGQDQPASQDRVAAEDDDRAAEDVEPAVSSPEALCAQVTAADFTAITDIPVTVAEAADELQCDYVPEEADGTFGRVTARVPEDYTTWDAYVATQPDDDQVSRPDIADGAIVIVVDAGGSMRYVTAEVALGATVVTWELALPASVREAREQGTALLELVASGGED</sequence>
<evidence type="ECO:0000313" key="3">
    <source>
        <dbReference type="EMBL" id="MBO1750293.1"/>
    </source>
</evidence>
<dbReference type="RefSeq" id="WP_208053961.1">
    <property type="nucleotide sequence ID" value="NZ_JAGEMK010000001.1"/>
</dbReference>
<evidence type="ECO:0008006" key="5">
    <source>
        <dbReference type="Google" id="ProtNLM"/>
    </source>
</evidence>
<evidence type="ECO:0000256" key="1">
    <source>
        <dbReference type="SAM" id="MobiDB-lite"/>
    </source>
</evidence>
<feature type="signal peptide" evidence="2">
    <location>
        <begin position="1"/>
        <end position="29"/>
    </location>
</feature>
<organism evidence="3 4">
    <name type="scientific">Actinotalea soli</name>
    <dbReference type="NCBI Taxonomy" id="2819234"/>
    <lineage>
        <taxon>Bacteria</taxon>
        <taxon>Bacillati</taxon>
        <taxon>Actinomycetota</taxon>
        <taxon>Actinomycetes</taxon>
        <taxon>Micrococcales</taxon>
        <taxon>Cellulomonadaceae</taxon>
        <taxon>Actinotalea</taxon>
    </lineage>
</organism>
<feature type="compositionally biased region" description="Acidic residues" evidence="1">
    <location>
        <begin position="71"/>
        <end position="81"/>
    </location>
</feature>
<keyword evidence="4" id="KW-1185">Reference proteome</keyword>
<feature type="region of interest" description="Disordered" evidence="1">
    <location>
        <begin position="25"/>
        <end position="86"/>
    </location>
</feature>
<reference evidence="3" key="1">
    <citation type="submission" date="2021-03" db="EMBL/GenBank/DDBJ databases">
        <title>Actinotalea soli sp. nov., isolated from soil.</title>
        <authorList>
            <person name="Ping W."/>
            <person name="Zhang J."/>
        </authorList>
    </citation>
    <scope>NUCLEOTIDE SEQUENCE</scope>
    <source>
        <strain evidence="3">BY-33</strain>
    </source>
</reference>
<evidence type="ECO:0000313" key="4">
    <source>
        <dbReference type="Proteomes" id="UP000664209"/>
    </source>
</evidence>
<evidence type="ECO:0000256" key="2">
    <source>
        <dbReference type="SAM" id="SignalP"/>
    </source>
</evidence>
<gene>
    <name evidence="3" type="ORF">J4G33_00580</name>
</gene>
<keyword evidence="2" id="KW-0732">Signal</keyword>
<feature type="chain" id="PRO_5039541370" description="DUF3558 domain-containing protein" evidence="2">
    <location>
        <begin position="30"/>
        <end position="220"/>
    </location>
</feature>
<name>A0A939RU67_9CELL</name>
<feature type="compositionally biased region" description="Low complexity" evidence="1">
    <location>
        <begin position="37"/>
        <end position="51"/>
    </location>
</feature>
<dbReference type="EMBL" id="JAGEMK010000001">
    <property type="protein sequence ID" value="MBO1750293.1"/>
    <property type="molecule type" value="Genomic_DNA"/>
</dbReference>
<accession>A0A939RU67</accession>